<keyword evidence="2" id="KW-1185">Reference proteome</keyword>
<dbReference type="AlphaFoldDB" id="A0AAV4X2T2"/>
<organism evidence="1 2">
    <name type="scientific">Caerostris extrusa</name>
    <name type="common">Bark spider</name>
    <name type="synonym">Caerostris bankana</name>
    <dbReference type="NCBI Taxonomy" id="172846"/>
    <lineage>
        <taxon>Eukaryota</taxon>
        <taxon>Metazoa</taxon>
        <taxon>Ecdysozoa</taxon>
        <taxon>Arthropoda</taxon>
        <taxon>Chelicerata</taxon>
        <taxon>Arachnida</taxon>
        <taxon>Araneae</taxon>
        <taxon>Araneomorphae</taxon>
        <taxon>Entelegynae</taxon>
        <taxon>Araneoidea</taxon>
        <taxon>Araneidae</taxon>
        <taxon>Caerostris</taxon>
    </lineage>
</organism>
<accession>A0AAV4X2T2</accession>
<dbReference type="EMBL" id="BPLR01017224">
    <property type="protein sequence ID" value="GIY89545.1"/>
    <property type="molecule type" value="Genomic_DNA"/>
</dbReference>
<evidence type="ECO:0000313" key="2">
    <source>
        <dbReference type="Proteomes" id="UP001054945"/>
    </source>
</evidence>
<name>A0AAV4X2T2_CAEEX</name>
<evidence type="ECO:0000313" key="1">
    <source>
        <dbReference type="EMBL" id="GIY89545.1"/>
    </source>
</evidence>
<comment type="caution">
    <text evidence="1">The sequence shown here is derived from an EMBL/GenBank/DDBJ whole genome shotgun (WGS) entry which is preliminary data.</text>
</comment>
<reference evidence="1 2" key="1">
    <citation type="submission" date="2021-06" db="EMBL/GenBank/DDBJ databases">
        <title>Caerostris extrusa draft genome.</title>
        <authorList>
            <person name="Kono N."/>
            <person name="Arakawa K."/>
        </authorList>
    </citation>
    <scope>NUCLEOTIDE SEQUENCE [LARGE SCALE GENOMIC DNA]</scope>
</reference>
<protein>
    <submittedName>
        <fullName evidence="1">Retrotrans_gag domain-containing protein</fullName>
    </submittedName>
</protein>
<proteinExistence type="predicted"/>
<gene>
    <name evidence="1" type="primary">AVEN_158569_1</name>
    <name evidence="1" type="ORF">CEXT_764151</name>
</gene>
<dbReference type="Proteomes" id="UP001054945">
    <property type="component" value="Unassembled WGS sequence"/>
</dbReference>
<sequence length="123" mass="13781">MEGNARKVYEASLQNDKELTYEKFKEAMTSHFKETPLFATEFAKFSSAEQFEFENVEDFSIRVQGLSQKCLKSDSENEKVSESFKEKLLLSKFISGLKANIRAQVLIADPSSFCGSGGPCITS</sequence>